<protein>
    <submittedName>
        <fullName evidence="1">Uncharacterized protein</fullName>
    </submittedName>
</protein>
<name>A0ABN2K6H7_9MICO</name>
<dbReference type="EMBL" id="BAAAPN010000019">
    <property type="protein sequence ID" value="GAA1749373.1"/>
    <property type="molecule type" value="Genomic_DNA"/>
</dbReference>
<organism evidence="1 2">
    <name type="scientific">Nostocoides vanveenii</name>
    <dbReference type="NCBI Taxonomy" id="330835"/>
    <lineage>
        <taxon>Bacteria</taxon>
        <taxon>Bacillati</taxon>
        <taxon>Actinomycetota</taxon>
        <taxon>Actinomycetes</taxon>
        <taxon>Micrococcales</taxon>
        <taxon>Intrasporangiaceae</taxon>
        <taxon>Nostocoides</taxon>
    </lineage>
</organism>
<reference evidence="1 2" key="1">
    <citation type="journal article" date="2019" name="Int. J. Syst. Evol. Microbiol.">
        <title>The Global Catalogue of Microorganisms (GCM) 10K type strain sequencing project: providing services to taxonomists for standard genome sequencing and annotation.</title>
        <authorList>
            <consortium name="The Broad Institute Genomics Platform"/>
            <consortium name="The Broad Institute Genome Sequencing Center for Infectious Disease"/>
            <person name="Wu L."/>
            <person name="Ma J."/>
        </authorList>
    </citation>
    <scope>NUCLEOTIDE SEQUENCE [LARGE SCALE GENOMIC DNA]</scope>
    <source>
        <strain evidence="1 2">JCM 15591</strain>
    </source>
</reference>
<dbReference type="RefSeq" id="WP_344062225.1">
    <property type="nucleotide sequence ID" value="NZ_BAAAPN010000019.1"/>
</dbReference>
<proteinExistence type="predicted"/>
<dbReference type="Proteomes" id="UP001501475">
    <property type="component" value="Unassembled WGS sequence"/>
</dbReference>
<evidence type="ECO:0000313" key="1">
    <source>
        <dbReference type="EMBL" id="GAA1749373.1"/>
    </source>
</evidence>
<sequence length="382" mass="37927">MPGVEPGTAFAGSPAFVLSSEATDGKPVTVGDLLVSRTSDGTFAAYDGTGKLVWEHPGLAGLDVSVKPEIVPLSDSVFALVAEVETAGTGAGKATRAFNGVVVNAKTGADVNTFTVPITGSPGSPLTTAGLVLPPGDGADGQPSTIVNSDGSTAPAAPISINAKYAPIASTPAYVSGGTVVHEWAGTSSAEVRAVVGFGTKDWTSFATHPVGVDATTGQVLAVTLTGRIVAAWAPTGATGGFGSKREAIIAVLDADTGKTVGSPLACAGVTVQGEANGVTSPNGTFAAVPSVAAVNTETGVGVCLGASKDVYPVEQVSTVTDQGFVYGEVNNKPVQLDLAHAPNSTVEDLPGATSAPTVTVGELVGFVGSDERTIAFYQRGN</sequence>
<gene>
    <name evidence="1" type="ORF">GCM10009810_07210</name>
</gene>
<evidence type="ECO:0000313" key="2">
    <source>
        <dbReference type="Proteomes" id="UP001501475"/>
    </source>
</evidence>
<comment type="caution">
    <text evidence="1">The sequence shown here is derived from an EMBL/GenBank/DDBJ whole genome shotgun (WGS) entry which is preliminary data.</text>
</comment>
<keyword evidence="2" id="KW-1185">Reference proteome</keyword>
<accession>A0ABN2K6H7</accession>